<feature type="domain" description="Solute-binding protein family 5" evidence="2">
    <location>
        <begin position="53"/>
        <end position="391"/>
    </location>
</feature>
<organism evidence="3 4">
    <name type="scientific">Conexibacter woesei (strain DSM 14684 / CCUG 47730 / CIP 108061 / JCM 11494 / NBRC 100937 / ID131577)</name>
    <dbReference type="NCBI Taxonomy" id="469383"/>
    <lineage>
        <taxon>Bacteria</taxon>
        <taxon>Bacillati</taxon>
        <taxon>Actinomycetota</taxon>
        <taxon>Thermoleophilia</taxon>
        <taxon>Solirubrobacterales</taxon>
        <taxon>Conexibacteraceae</taxon>
        <taxon>Conexibacter</taxon>
    </lineage>
</organism>
<dbReference type="HOGENOM" id="CLU_017028_7_4_11"/>
<dbReference type="Gene3D" id="3.10.105.10">
    <property type="entry name" value="Dipeptide-binding Protein, Domain 3"/>
    <property type="match status" value="1"/>
</dbReference>
<dbReference type="KEGG" id="cwo:Cwoe_5016"/>
<dbReference type="eggNOG" id="COG0747">
    <property type="taxonomic scope" value="Bacteria"/>
</dbReference>
<reference evidence="3 4" key="1">
    <citation type="journal article" date="2010" name="Stand. Genomic Sci.">
        <title>Complete genome sequence of Conexibacter woesei type strain (ID131577).</title>
        <authorList>
            <person name="Pukall R."/>
            <person name="Lapidus A."/>
            <person name="Glavina Del Rio T."/>
            <person name="Copeland A."/>
            <person name="Tice H."/>
            <person name="Cheng J.-F."/>
            <person name="Lucas S."/>
            <person name="Chen F."/>
            <person name="Nolan M."/>
            <person name="Bruce D."/>
            <person name="Goodwin L."/>
            <person name="Pitluck S."/>
            <person name="Mavromatis K."/>
            <person name="Ivanova N."/>
            <person name="Ovchinnikova G."/>
            <person name="Pati A."/>
            <person name="Chen A."/>
            <person name="Palaniappan K."/>
            <person name="Land M."/>
            <person name="Hauser L."/>
            <person name="Chang Y.-J."/>
            <person name="Jeffries C.D."/>
            <person name="Chain P."/>
            <person name="Meincke L."/>
            <person name="Sims D."/>
            <person name="Brettin T."/>
            <person name="Detter J.C."/>
            <person name="Rohde M."/>
            <person name="Goeker M."/>
            <person name="Bristow J."/>
            <person name="Eisen J.A."/>
            <person name="Markowitz V."/>
            <person name="Kyrpides N.C."/>
            <person name="Klenk H.-P."/>
            <person name="Hugenholtz P."/>
        </authorList>
    </citation>
    <scope>NUCLEOTIDE SEQUENCE [LARGE SCALE GENOMIC DNA]</scope>
    <source>
        <strain evidence="4">DSM 14684 / CIP 108061 / JCM 11494 / NBRC 100937 / ID131577</strain>
    </source>
</reference>
<dbReference type="InterPro" id="IPR030678">
    <property type="entry name" value="Peptide/Ni-bd"/>
</dbReference>
<dbReference type="Gene3D" id="3.90.76.10">
    <property type="entry name" value="Dipeptide-binding Protein, Domain 1"/>
    <property type="match status" value="1"/>
</dbReference>
<proteinExistence type="predicted"/>
<dbReference type="RefSeq" id="WP_012936478.1">
    <property type="nucleotide sequence ID" value="NC_013739.1"/>
</dbReference>
<dbReference type="EMBL" id="CP001854">
    <property type="protein sequence ID" value="ADB53427.1"/>
    <property type="molecule type" value="Genomic_DNA"/>
</dbReference>
<protein>
    <submittedName>
        <fullName evidence="3">Extracellular solute-binding protein family 5</fullName>
    </submittedName>
</protein>
<dbReference type="GO" id="GO:0042597">
    <property type="term" value="C:periplasmic space"/>
    <property type="evidence" value="ECO:0007669"/>
    <property type="project" value="UniProtKB-ARBA"/>
</dbReference>
<dbReference type="OrthoDB" id="7232492at2"/>
<sequence length="475" mass="52150">MSAREQRTTIAIGNAEPPTSEHWDPHAALGLADNQIWSLVYDTLVSYDADGRVVGRLARKWFRTAPTRLRVELRPGVVFSDGTPLTARDVRASLERIGDPLSRLVLSGKVVPGLRVEVLGDHLLEIVTPKPFGPIERALAIAAIVPVADAEDPARFAQRPLGSGPFVFAGSDGGVVRLTANPAHWRGAPGVAAVELHYIEDPRERLEALLSGRIDIHTRASSIVLDAIAGDDAFDVTTMGPASQFIYIPQHDGPLRDTRVRRAIAHAIDRRAIAKRILKLGEPAVSALPSSSIGFQPGRSELEYNPAKARELLAEAGHADGLRLSLASANLFAHQLEIDQLVRRSLQEVGIAVDLDVLESGQFRSSFNRYALSFNAIGATSRDPDHLLTFFRPVVAQESMHLDDHKITELIERERQTSGKARLAAVNQAAQYLWENQVMIYVSDDVWYTAVSRRVQGYQRTPLEGEPLLWKATKA</sequence>
<evidence type="ECO:0000256" key="1">
    <source>
        <dbReference type="SAM" id="MobiDB-lite"/>
    </source>
</evidence>
<gene>
    <name evidence="3" type="ordered locus">Cwoe_5016</name>
</gene>
<dbReference type="InterPro" id="IPR039424">
    <property type="entry name" value="SBP_5"/>
</dbReference>
<dbReference type="SUPFAM" id="SSF53850">
    <property type="entry name" value="Periplasmic binding protein-like II"/>
    <property type="match status" value="1"/>
</dbReference>
<dbReference type="GO" id="GO:1904680">
    <property type="term" value="F:peptide transmembrane transporter activity"/>
    <property type="evidence" value="ECO:0007669"/>
    <property type="project" value="TreeGrafter"/>
</dbReference>
<evidence type="ECO:0000313" key="4">
    <source>
        <dbReference type="Proteomes" id="UP000008229"/>
    </source>
</evidence>
<dbReference type="Gene3D" id="3.40.190.10">
    <property type="entry name" value="Periplasmic binding protein-like II"/>
    <property type="match status" value="1"/>
</dbReference>
<dbReference type="PIRSF" id="PIRSF002741">
    <property type="entry name" value="MppA"/>
    <property type="match status" value="1"/>
</dbReference>
<dbReference type="GO" id="GO:0015833">
    <property type="term" value="P:peptide transport"/>
    <property type="evidence" value="ECO:0007669"/>
    <property type="project" value="TreeGrafter"/>
</dbReference>
<dbReference type="AlphaFoldDB" id="D3FCD2"/>
<dbReference type="STRING" id="469383.Cwoe_5016"/>
<dbReference type="PANTHER" id="PTHR30290">
    <property type="entry name" value="PERIPLASMIC BINDING COMPONENT OF ABC TRANSPORTER"/>
    <property type="match status" value="1"/>
</dbReference>
<dbReference type="Proteomes" id="UP000008229">
    <property type="component" value="Chromosome"/>
</dbReference>
<evidence type="ECO:0000259" key="2">
    <source>
        <dbReference type="Pfam" id="PF00496"/>
    </source>
</evidence>
<keyword evidence="4" id="KW-1185">Reference proteome</keyword>
<name>D3FCD2_CONWI</name>
<reference evidence="4" key="2">
    <citation type="submission" date="2010-01" db="EMBL/GenBank/DDBJ databases">
        <title>The complete genome of Conexibacter woesei DSM 14684.</title>
        <authorList>
            <consortium name="US DOE Joint Genome Institute (JGI-PGF)"/>
            <person name="Lucas S."/>
            <person name="Copeland A."/>
            <person name="Lapidus A."/>
            <person name="Glavina del Rio T."/>
            <person name="Dalin E."/>
            <person name="Tice H."/>
            <person name="Bruce D."/>
            <person name="Goodwin L."/>
            <person name="Pitluck S."/>
            <person name="Kyrpides N."/>
            <person name="Mavromatis K."/>
            <person name="Ivanova N."/>
            <person name="Mikhailova N."/>
            <person name="Chertkov O."/>
            <person name="Brettin T."/>
            <person name="Detter J.C."/>
            <person name="Han C."/>
            <person name="Larimer F."/>
            <person name="Land M."/>
            <person name="Hauser L."/>
            <person name="Markowitz V."/>
            <person name="Cheng J.-F."/>
            <person name="Hugenholtz P."/>
            <person name="Woyke T."/>
            <person name="Wu D."/>
            <person name="Pukall R."/>
            <person name="Steenblock K."/>
            <person name="Schneider S."/>
            <person name="Klenk H.-P."/>
            <person name="Eisen J.A."/>
        </authorList>
    </citation>
    <scope>NUCLEOTIDE SEQUENCE [LARGE SCALE GENOMIC DNA]</scope>
    <source>
        <strain evidence="4">DSM 14684 / CIP 108061 / JCM 11494 / NBRC 100937 / ID131577</strain>
    </source>
</reference>
<accession>D3FCD2</accession>
<dbReference type="CDD" id="cd00995">
    <property type="entry name" value="PBP2_NikA_DppA_OppA_like"/>
    <property type="match status" value="1"/>
</dbReference>
<feature type="region of interest" description="Disordered" evidence="1">
    <location>
        <begin position="1"/>
        <end position="23"/>
    </location>
</feature>
<dbReference type="Pfam" id="PF00496">
    <property type="entry name" value="SBP_bac_5"/>
    <property type="match status" value="1"/>
</dbReference>
<dbReference type="GO" id="GO:0043190">
    <property type="term" value="C:ATP-binding cassette (ABC) transporter complex"/>
    <property type="evidence" value="ECO:0007669"/>
    <property type="project" value="InterPro"/>
</dbReference>
<dbReference type="InterPro" id="IPR000914">
    <property type="entry name" value="SBP_5_dom"/>
</dbReference>
<evidence type="ECO:0000313" key="3">
    <source>
        <dbReference type="EMBL" id="ADB53427.1"/>
    </source>
</evidence>